<name>A0A1L9N3B0_ASPTC</name>
<accession>A0A1L9N3B0</accession>
<dbReference type="Proteomes" id="UP000184304">
    <property type="component" value="Unassembled WGS sequence"/>
</dbReference>
<keyword evidence="1" id="KW-0812">Transmembrane</keyword>
<dbReference type="AlphaFoldDB" id="A0A1L9N3B0"/>
<dbReference type="EMBL" id="KV878203">
    <property type="protein sequence ID" value="OJI83787.1"/>
    <property type="molecule type" value="Genomic_DNA"/>
</dbReference>
<evidence type="ECO:0000313" key="2">
    <source>
        <dbReference type="EMBL" id="OJI83787.1"/>
    </source>
</evidence>
<protein>
    <submittedName>
        <fullName evidence="2">Uncharacterized protein</fullName>
    </submittedName>
</protein>
<organism evidence="2 3">
    <name type="scientific">Aspergillus tubingensis (strain CBS 134.48)</name>
    <dbReference type="NCBI Taxonomy" id="767770"/>
    <lineage>
        <taxon>Eukaryota</taxon>
        <taxon>Fungi</taxon>
        <taxon>Dikarya</taxon>
        <taxon>Ascomycota</taxon>
        <taxon>Pezizomycotina</taxon>
        <taxon>Eurotiomycetes</taxon>
        <taxon>Eurotiomycetidae</taxon>
        <taxon>Eurotiales</taxon>
        <taxon>Aspergillaceae</taxon>
        <taxon>Aspergillus</taxon>
        <taxon>Aspergillus subgen. Circumdati</taxon>
    </lineage>
</organism>
<feature type="transmembrane region" description="Helical" evidence="1">
    <location>
        <begin position="12"/>
        <end position="30"/>
    </location>
</feature>
<keyword evidence="1" id="KW-0472">Membrane</keyword>
<proteinExistence type="predicted"/>
<dbReference type="VEuPathDB" id="FungiDB:ASPTUDRAFT_619249"/>
<keyword evidence="1" id="KW-1133">Transmembrane helix</keyword>
<keyword evidence="3" id="KW-1185">Reference proteome</keyword>
<gene>
    <name evidence="2" type="ORF">ASPTUDRAFT_619249</name>
</gene>
<evidence type="ECO:0000256" key="1">
    <source>
        <dbReference type="SAM" id="Phobius"/>
    </source>
</evidence>
<evidence type="ECO:0000313" key="3">
    <source>
        <dbReference type="Proteomes" id="UP000184304"/>
    </source>
</evidence>
<reference evidence="3" key="1">
    <citation type="journal article" date="2017" name="Genome Biol.">
        <title>Comparative genomics reveals high biological diversity and specific adaptations in the industrially and medically important fungal genus Aspergillus.</title>
        <authorList>
            <person name="de Vries R.P."/>
            <person name="Riley R."/>
            <person name="Wiebenga A."/>
            <person name="Aguilar-Osorio G."/>
            <person name="Amillis S."/>
            <person name="Uchima C.A."/>
            <person name="Anderluh G."/>
            <person name="Asadollahi M."/>
            <person name="Askin M."/>
            <person name="Barry K."/>
            <person name="Battaglia E."/>
            <person name="Bayram O."/>
            <person name="Benocci T."/>
            <person name="Braus-Stromeyer S.A."/>
            <person name="Caldana C."/>
            <person name="Canovas D."/>
            <person name="Cerqueira G.C."/>
            <person name="Chen F."/>
            <person name="Chen W."/>
            <person name="Choi C."/>
            <person name="Clum A."/>
            <person name="Dos Santos R.A."/>
            <person name="Damasio A.R."/>
            <person name="Diallinas G."/>
            <person name="Emri T."/>
            <person name="Fekete E."/>
            <person name="Flipphi M."/>
            <person name="Freyberg S."/>
            <person name="Gallo A."/>
            <person name="Gournas C."/>
            <person name="Habgood R."/>
            <person name="Hainaut M."/>
            <person name="Harispe M.L."/>
            <person name="Henrissat B."/>
            <person name="Hilden K.S."/>
            <person name="Hope R."/>
            <person name="Hossain A."/>
            <person name="Karabika E."/>
            <person name="Karaffa L."/>
            <person name="Karanyi Z."/>
            <person name="Krasevec N."/>
            <person name="Kuo A."/>
            <person name="Kusch H."/>
            <person name="LaButti K."/>
            <person name="Lagendijk E.L."/>
            <person name="Lapidus A."/>
            <person name="Levasseur A."/>
            <person name="Lindquist E."/>
            <person name="Lipzen A."/>
            <person name="Logrieco A.F."/>
            <person name="MacCabe A."/>
            <person name="Maekelae M.R."/>
            <person name="Malavazi I."/>
            <person name="Melin P."/>
            <person name="Meyer V."/>
            <person name="Mielnichuk N."/>
            <person name="Miskei M."/>
            <person name="Molnar A.P."/>
            <person name="Mule G."/>
            <person name="Ngan C.Y."/>
            <person name="Orejas M."/>
            <person name="Orosz E."/>
            <person name="Ouedraogo J.P."/>
            <person name="Overkamp K.M."/>
            <person name="Park H.-S."/>
            <person name="Perrone G."/>
            <person name="Piumi F."/>
            <person name="Punt P.J."/>
            <person name="Ram A.F."/>
            <person name="Ramon A."/>
            <person name="Rauscher S."/>
            <person name="Record E."/>
            <person name="Riano-Pachon D.M."/>
            <person name="Robert V."/>
            <person name="Roehrig J."/>
            <person name="Ruller R."/>
            <person name="Salamov A."/>
            <person name="Salih N.S."/>
            <person name="Samson R.A."/>
            <person name="Sandor E."/>
            <person name="Sanguinetti M."/>
            <person name="Schuetze T."/>
            <person name="Sepcic K."/>
            <person name="Shelest E."/>
            <person name="Sherlock G."/>
            <person name="Sophianopoulou V."/>
            <person name="Squina F.M."/>
            <person name="Sun H."/>
            <person name="Susca A."/>
            <person name="Todd R.B."/>
            <person name="Tsang A."/>
            <person name="Unkles S.E."/>
            <person name="van de Wiele N."/>
            <person name="van Rossen-Uffink D."/>
            <person name="Oliveira J.V."/>
            <person name="Vesth T.C."/>
            <person name="Visser J."/>
            <person name="Yu J.-H."/>
            <person name="Zhou M."/>
            <person name="Andersen M.R."/>
            <person name="Archer D.B."/>
            <person name="Baker S.E."/>
            <person name="Benoit I."/>
            <person name="Brakhage A.A."/>
            <person name="Braus G.H."/>
            <person name="Fischer R."/>
            <person name="Frisvad J.C."/>
            <person name="Goldman G.H."/>
            <person name="Houbraken J."/>
            <person name="Oakley B."/>
            <person name="Pocsi I."/>
            <person name="Scazzocchio C."/>
            <person name="Seiboth B."/>
            <person name="vanKuyk P.A."/>
            <person name="Wortman J."/>
            <person name="Dyer P.S."/>
            <person name="Grigoriev I.V."/>
        </authorList>
    </citation>
    <scope>NUCLEOTIDE SEQUENCE [LARGE SCALE GENOMIC DNA]</scope>
    <source>
        <strain evidence="3">CBS 134.48</strain>
    </source>
</reference>
<feature type="transmembrane region" description="Helical" evidence="1">
    <location>
        <begin position="69"/>
        <end position="90"/>
    </location>
</feature>
<sequence length="106" mass="12891">MIRKISQCDQYKYFDYLFIYLFYLFFFSFISPEFPCISSCHTRTNLLSGNFCESRFFIVTRYQCMHVCMYAWIYSLGYYYYHLLLGLGYAPMQPLIRKRFLKCQGG</sequence>